<evidence type="ECO:0000313" key="2">
    <source>
        <dbReference type="EMBL" id="KAI7835862.1"/>
    </source>
</evidence>
<comment type="caution">
    <text evidence="2">The sequence shown here is derived from an EMBL/GenBank/DDBJ whole genome shotgun (WGS) entry which is preliminary data.</text>
</comment>
<sequence length="82" mass="8906">MVASKRVTAAKSERFYKQGGKKKAGGFWSGLRKQLSAHPIVVAIIFFIMIFSGVATFFMTLPGERNRLTYGGLFGGSEGGDE</sequence>
<protein>
    <submittedName>
        <fullName evidence="2">Uncharacterized protein</fullName>
    </submittedName>
</protein>
<keyword evidence="3" id="KW-1185">Reference proteome</keyword>
<feature type="transmembrane region" description="Helical" evidence="1">
    <location>
        <begin position="40"/>
        <end position="61"/>
    </location>
</feature>
<dbReference type="Proteomes" id="UP001205105">
    <property type="component" value="Unassembled WGS sequence"/>
</dbReference>
<proteinExistence type="predicted"/>
<evidence type="ECO:0000256" key="1">
    <source>
        <dbReference type="SAM" id="Phobius"/>
    </source>
</evidence>
<gene>
    <name evidence="2" type="ORF">COHA_010259</name>
</gene>
<organism evidence="2 3">
    <name type="scientific">Chlorella ohadii</name>
    <dbReference type="NCBI Taxonomy" id="2649997"/>
    <lineage>
        <taxon>Eukaryota</taxon>
        <taxon>Viridiplantae</taxon>
        <taxon>Chlorophyta</taxon>
        <taxon>core chlorophytes</taxon>
        <taxon>Trebouxiophyceae</taxon>
        <taxon>Chlorellales</taxon>
        <taxon>Chlorellaceae</taxon>
        <taxon>Chlorella clade</taxon>
        <taxon>Chlorella</taxon>
    </lineage>
</organism>
<evidence type="ECO:0000313" key="3">
    <source>
        <dbReference type="Proteomes" id="UP001205105"/>
    </source>
</evidence>
<name>A0AAD5DD73_9CHLO</name>
<accession>A0AAD5DD73</accession>
<dbReference type="AlphaFoldDB" id="A0AAD5DD73"/>
<reference evidence="2" key="1">
    <citation type="submission" date="2020-11" db="EMBL/GenBank/DDBJ databases">
        <title>Chlorella ohadii genome sequencing and assembly.</title>
        <authorList>
            <person name="Murik O."/>
            <person name="Treves H."/>
            <person name="Kedem I."/>
            <person name="Shotland Y."/>
            <person name="Kaplan A."/>
        </authorList>
    </citation>
    <scope>NUCLEOTIDE SEQUENCE</scope>
    <source>
        <strain evidence="2">1</strain>
    </source>
</reference>
<keyword evidence="1" id="KW-0472">Membrane</keyword>
<dbReference type="EMBL" id="JADXDR010000220">
    <property type="protein sequence ID" value="KAI7835862.1"/>
    <property type="molecule type" value="Genomic_DNA"/>
</dbReference>
<keyword evidence="1" id="KW-0812">Transmembrane</keyword>
<keyword evidence="1" id="KW-1133">Transmembrane helix</keyword>